<feature type="compositionally biased region" description="Basic residues" evidence="10">
    <location>
        <begin position="283"/>
        <end position="293"/>
    </location>
</feature>
<evidence type="ECO:0000256" key="8">
    <source>
        <dbReference type="ARBA" id="ARBA00054958"/>
    </source>
</evidence>
<evidence type="ECO:0000256" key="3">
    <source>
        <dbReference type="ARBA" id="ARBA00022692"/>
    </source>
</evidence>
<keyword evidence="4 9" id="KW-1133">Transmembrane helix</keyword>
<evidence type="ECO:0000256" key="1">
    <source>
        <dbReference type="ARBA" id="ARBA00004127"/>
    </source>
</evidence>
<comment type="subcellular location">
    <subcellularLocation>
        <location evidence="1">Endomembrane system</location>
        <topology evidence="1">Multi-pass membrane protein</topology>
    </subcellularLocation>
    <subcellularLocation>
        <location evidence="9">Membrane</location>
        <topology evidence="9">Multi-pass membrane protein</topology>
    </subcellularLocation>
</comment>
<evidence type="ECO:0000256" key="5">
    <source>
        <dbReference type="ARBA" id="ARBA00023136"/>
    </source>
</evidence>
<comment type="function">
    <text evidence="8">Structural component of specialized membrane microdomains known as tetraspanin-enriched microdomains (TERMs), which act as platforms for receptor clustering and signaling. Participates thereby in diverse biological functions such as cell signal transduction, adhesion, migration and protein trafficking. Regulates neuronal differentiation in response to NGF by facilitating NGF-mediated activation of NTRK1/TRKA receptor tyrosine kinase and subsequent downstream signaling pathways. Plays a role in the inhibition of TNFalpha-induced apoptosis. Mechanistically, inhibits the NF-kappa-B signaling pathway by blocking phosphorylation of CHUK. Also promotes the stability of the thiamine transporter 1/SLC19A2 in intestinal epithelial cells leading to an increase of thiamine uptake process.</text>
</comment>
<dbReference type="Pfam" id="PF00335">
    <property type="entry name" value="Tetraspanin"/>
    <property type="match status" value="1"/>
</dbReference>
<evidence type="ECO:0000256" key="7">
    <source>
        <dbReference type="ARBA" id="ARBA00046464"/>
    </source>
</evidence>
<comment type="subunit">
    <text evidence="7">Interacts with SLC19A2. Interacts with NTRK1/TRKA.</text>
</comment>
<feature type="transmembrane region" description="Helical" evidence="9">
    <location>
        <begin position="242"/>
        <end position="268"/>
    </location>
</feature>
<dbReference type="Gene3D" id="1.10.1450.10">
    <property type="entry name" value="Tetraspanin"/>
    <property type="match status" value="1"/>
</dbReference>
<dbReference type="PANTHER" id="PTHR19282">
    <property type="entry name" value="TETRASPANIN"/>
    <property type="match status" value="1"/>
</dbReference>
<comment type="caution">
    <text evidence="11">The sequence shown here is derived from an EMBL/GenBank/DDBJ whole genome shotgun (WGS) entry which is preliminary data.</text>
</comment>
<evidence type="ECO:0000256" key="6">
    <source>
        <dbReference type="ARBA" id="ARBA00023180"/>
    </source>
</evidence>
<evidence type="ECO:0000256" key="2">
    <source>
        <dbReference type="ARBA" id="ARBA00006840"/>
    </source>
</evidence>
<dbReference type="InterPro" id="IPR000301">
    <property type="entry name" value="Tetraspanin_animals"/>
</dbReference>
<dbReference type="Proteomes" id="UP000242188">
    <property type="component" value="Unassembled WGS sequence"/>
</dbReference>
<evidence type="ECO:0000256" key="9">
    <source>
        <dbReference type="RuleBase" id="RU361218"/>
    </source>
</evidence>
<feature type="transmembrane region" description="Helical" evidence="9">
    <location>
        <begin position="12"/>
        <end position="32"/>
    </location>
</feature>
<evidence type="ECO:0000313" key="12">
    <source>
        <dbReference type="Proteomes" id="UP000242188"/>
    </source>
</evidence>
<dbReference type="OrthoDB" id="6279736at2759"/>
<sequence>MGCFATCGKILLVIVNLLFLVIGLVFFILGFFCKFGNDTLKGYYEGALASLSTSLSDSGFGTVDLSSFDITEVIGTLGIAFIAIGTILLVITVFGFIGACCKIRCMLIGYCILVGLIVVGQIVFFGILFGNKTLITDQIKTPLKSSIQSDFQGLNGTNVVSLAWNFVHIQVKCCGVDSYEDFTGATLWPTNYPSYFLKTPLSCCMTLPSTTDFSCAASPTTSNNYKDTGCFDSIWDLALGNVGLMAGIFAGMGLFQIMLIVFGICVIMDGKQNRVGSSTSRNQHNRKRNRWDD</sequence>
<feature type="transmembrane region" description="Helical" evidence="9">
    <location>
        <begin position="73"/>
        <end position="100"/>
    </location>
</feature>
<dbReference type="InterPro" id="IPR018499">
    <property type="entry name" value="Tetraspanin/Peripherin"/>
</dbReference>
<organism evidence="11 12">
    <name type="scientific">Mizuhopecten yessoensis</name>
    <name type="common">Japanese scallop</name>
    <name type="synonym">Patinopecten yessoensis</name>
    <dbReference type="NCBI Taxonomy" id="6573"/>
    <lineage>
        <taxon>Eukaryota</taxon>
        <taxon>Metazoa</taxon>
        <taxon>Spiralia</taxon>
        <taxon>Lophotrochozoa</taxon>
        <taxon>Mollusca</taxon>
        <taxon>Bivalvia</taxon>
        <taxon>Autobranchia</taxon>
        <taxon>Pteriomorphia</taxon>
        <taxon>Pectinida</taxon>
        <taxon>Pectinoidea</taxon>
        <taxon>Pectinidae</taxon>
        <taxon>Mizuhopecten</taxon>
    </lineage>
</organism>
<dbReference type="GO" id="GO:0005886">
    <property type="term" value="C:plasma membrane"/>
    <property type="evidence" value="ECO:0007669"/>
    <property type="project" value="TreeGrafter"/>
</dbReference>
<proteinExistence type="inferred from homology"/>
<dbReference type="EMBL" id="NEDP02000688">
    <property type="protein sequence ID" value="OWF55408.1"/>
    <property type="molecule type" value="Genomic_DNA"/>
</dbReference>
<protein>
    <recommendedName>
        <fullName evidence="9">Tetraspanin</fullName>
    </recommendedName>
</protein>
<dbReference type="CDD" id="cd03156">
    <property type="entry name" value="uroplakin_I_like_LEL"/>
    <property type="match status" value="1"/>
</dbReference>
<feature type="transmembrane region" description="Helical" evidence="9">
    <location>
        <begin position="107"/>
        <end position="129"/>
    </location>
</feature>
<keyword evidence="5 9" id="KW-0472">Membrane</keyword>
<dbReference type="PANTHER" id="PTHR19282:SF216">
    <property type="entry name" value="TETRASPANIN-1"/>
    <property type="match status" value="1"/>
</dbReference>
<keyword evidence="3 9" id="KW-0812">Transmembrane</keyword>
<evidence type="ECO:0000256" key="4">
    <source>
        <dbReference type="ARBA" id="ARBA00022989"/>
    </source>
</evidence>
<keyword evidence="6" id="KW-0325">Glycoprotein</keyword>
<accession>A0A210R305</accession>
<dbReference type="AlphaFoldDB" id="A0A210R305"/>
<dbReference type="SUPFAM" id="SSF48652">
    <property type="entry name" value="Tetraspanin"/>
    <property type="match status" value="1"/>
</dbReference>
<dbReference type="PIRSF" id="PIRSF002419">
    <property type="entry name" value="Tetraspanin"/>
    <property type="match status" value="1"/>
</dbReference>
<gene>
    <name evidence="11" type="ORF">KP79_PYT22434</name>
</gene>
<dbReference type="InterPro" id="IPR008952">
    <property type="entry name" value="Tetraspanin_EC2_sf"/>
</dbReference>
<feature type="region of interest" description="Disordered" evidence="10">
    <location>
        <begin position="274"/>
        <end position="293"/>
    </location>
</feature>
<comment type="similarity">
    <text evidence="2 9">Belongs to the tetraspanin (TM4SF) family.</text>
</comment>
<dbReference type="GO" id="GO:0012505">
    <property type="term" value="C:endomembrane system"/>
    <property type="evidence" value="ECO:0007669"/>
    <property type="project" value="UniProtKB-SubCell"/>
</dbReference>
<reference evidence="11 12" key="1">
    <citation type="journal article" date="2017" name="Nat. Ecol. Evol.">
        <title>Scallop genome provides insights into evolution of bilaterian karyotype and development.</title>
        <authorList>
            <person name="Wang S."/>
            <person name="Zhang J."/>
            <person name="Jiao W."/>
            <person name="Li J."/>
            <person name="Xun X."/>
            <person name="Sun Y."/>
            <person name="Guo X."/>
            <person name="Huan P."/>
            <person name="Dong B."/>
            <person name="Zhang L."/>
            <person name="Hu X."/>
            <person name="Sun X."/>
            <person name="Wang J."/>
            <person name="Zhao C."/>
            <person name="Wang Y."/>
            <person name="Wang D."/>
            <person name="Huang X."/>
            <person name="Wang R."/>
            <person name="Lv J."/>
            <person name="Li Y."/>
            <person name="Zhang Z."/>
            <person name="Liu B."/>
            <person name="Lu W."/>
            <person name="Hui Y."/>
            <person name="Liang J."/>
            <person name="Zhou Z."/>
            <person name="Hou R."/>
            <person name="Li X."/>
            <person name="Liu Y."/>
            <person name="Li H."/>
            <person name="Ning X."/>
            <person name="Lin Y."/>
            <person name="Zhao L."/>
            <person name="Xing Q."/>
            <person name="Dou J."/>
            <person name="Li Y."/>
            <person name="Mao J."/>
            <person name="Guo H."/>
            <person name="Dou H."/>
            <person name="Li T."/>
            <person name="Mu C."/>
            <person name="Jiang W."/>
            <person name="Fu Q."/>
            <person name="Fu X."/>
            <person name="Miao Y."/>
            <person name="Liu J."/>
            <person name="Yu Q."/>
            <person name="Li R."/>
            <person name="Liao H."/>
            <person name="Li X."/>
            <person name="Kong Y."/>
            <person name="Jiang Z."/>
            <person name="Chourrout D."/>
            <person name="Li R."/>
            <person name="Bao Z."/>
        </authorList>
    </citation>
    <scope>NUCLEOTIDE SEQUENCE [LARGE SCALE GENOMIC DNA]</scope>
    <source>
        <strain evidence="11 12">PY_sf001</strain>
    </source>
</reference>
<evidence type="ECO:0000256" key="10">
    <source>
        <dbReference type="SAM" id="MobiDB-lite"/>
    </source>
</evidence>
<dbReference type="STRING" id="6573.A0A210R305"/>
<name>A0A210R305_MIZYE</name>
<keyword evidence="12" id="KW-1185">Reference proteome</keyword>
<evidence type="ECO:0000313" key="11">
    <source>
        <dbReference type="EMBL" id="OWF55408.1"/>
    </source>
</evidence>